<keyword evidence="2" id="KW-1185">Reference proteome</keyword>
<evidence type="ECO:0000313" key="2">
    <source>
        <dbReference type="Proteomes" id="UP000015105"/>
    </source>
</evidence>
<organism evidence="1 2">
    <name type="scientific">Aegilops tauschii subsp. strangulata</name>
    <name type="common">Goatgrass</name>
    <dbReference type="NCBI Taxonomy" id="200361"/>
    <lineage>
        <taxon>Eukaryota</taxon>
        <taxon>Viridiplantae</taxon>
        <taxon>Streptophyta</taxon>
        <taxon>Embryophyta</taxon>
        <taxon>Tracheophyta</taxon>
        <taxon>Spermatophyta</taxon>
        <taxon>Magnoliopsida</taxon>
        <taxon>Liliopsida</taxon>
        <taxon>Poales</taxon>
        <taxon>Poaceae</taxon>
        <taxon>BOP clade</taxon>
        <taxon>Pooideae</taxon>
        <taxon>Triticodae</taxon>
        <taxon>Triticeae</taxon>
        <taxon>Triticinae</taxon>
        <taxon>Aegilops</taxon>
    </lineage>
</organism>
<reference evidence="2" key="2">
    <citation type="journal article" date="2017" name="Nat. Plants">
        <title>The Aegilops tauschii genome reveals multiple impacts of transposons.</title>
        <authorList>
            <person name="Zhao G."/>
            <person name="Zou C."/>
            <person name="Li K."/>
            <person name="Wang K."/>
            <person name="Li T."/>
            <person name="Gao L."/>
            <person name="Zhang X."/>
            <person name="Wang H."/>
            <person name="Yang Z."/>
            <person name="Liu X."/>
            <person name="Jiang W."/>
            <person name="Mao L."/>
            <person name="Kong X."/>
            <person name="Jiao Y."/>
            <person name="Jia J."/>
        </authorList>
    </citation>
    <scope>NUCLEOTIDE SEQUENCE [LARGE SCALE GENOMIC DNA]</scope>
    <source>
        <strain evidence="2">cv. AL8/78</strain>
    </source>
</reference>
<accession>A0A453HN27</accession>
<reference evidence="1" key="5">
    <citation type="journal article" date="2021" name="G3 (Bethesda)">
        <title>Aegilops tauschii genome assembly Aet v5.0 features greater sequence contiguity and improved annotation.</title>
        <authorList>
            <person name="Wang L."/>
            <person name="Zhu T."/>
            <person name="Rodriguez J.C."/>
            <person name="Deal K.R."/>
            <person name="Dubcovsky J."/>
            <person name="McGuire P.E."/>
            <person name="Lux T."/>
            <person name="Spannagl M."/>
            <person name="Mayer K.F.X."/>
            <person name="Baldrich P."/>
            <person name="Meyers B.C."/>
            <person name="Huo N."/>
            <person name="Gu Y.Q."/>
            <person name="Zhou H."/>
            <person name="Devos K.M."/>
            <person name="Bennetzen J.L."/>
            <person name="Unver T."/>
            <person name="Budak H."/>
            <person name="Gulick P.J."/>
            <person name="Galiba G."/>
            <person name="Kalapos B."/>
            <person name="Nelson D.R."/>
            <person name="Li P."/>
            <person name="You F.M."/>
            <person name="Luo M.C."/>
            <person name="Dvorak J."/>
        </authorList>
    </citation>
    <scope>NUCLEOTIDE SEQUENCE [LARGE SCALE GENOMIC DNA]</scope>
    <source>
        <strain evidence="1">cv. AL8/78</strain>
    </source>
</reference>
<dbReference type="AlphaFoldDB" id="A0A453HN27"/>
<dbReference type="Gramene" id="AET4Gv20242400.6">
    <property type="protein sequence ID" value="AET4Gv20242400.6"/>
    <property type="gene ID" value="AET4Gv20242400"/>
</dbReference>
<dbReference type="Proteomes" id="UP000015105">
    <property type="component" value="Chromosome 4D"/>
</dbReference>
<evidence type="ECO:0000313" key="1">
    <source>
        <dbReference type="EnsemblPlants" id="AET4Gv20242400.6"/>
    </source>
</evidence>
<proteinExistence type="predicted"/>
<protein>
    <submittedName>
        <fullName evidence="1">Uncharacterized protein</fullName>
    </submittedName>
</protein>
<reference evidence="2" key="1">
    <citation type="journal article" date="2014" name="Science">
        <title>Ancient hybridizations among the ancestral genomes of bread wheat.</title>
        <authorList>
            <consortium name="International Wheat Genome Sequencing Consortium,"/>
            <person name="Marcussen T."/>
            <person name="Sandve S.R."/>
            <person name="Heier L."/>
            <person name="Spannagl M."/>
            <person name="Pfeifer M."/>
            <person name="Jakobsen K.S."/>
            <person name="Wulff B.B."/>
            <person name="Steuernagel B."/>
            <person name="Mayer K.F."/>
            <person name="Olsen O.A."/>
        </authorList>
    </citation>
    <scope>NUCLEOTIDE SEQUENCE [LARGE SCALE GENOMIC DNA]</scope>
    <source>
        <strain evidence="2">cv. AL8/78</strain>
    </source>
</reference>
<reference evidence="1" key="3">
    <citation type="journal article" date="2017" name="Nature">
        <title>Genome sequence of the progenitor of the wheat D genome Aegilops tauschii.</title>
        <authorList>
            <person name="Luo M.C."/>
            <person name="Gu Y.Q."/>
            <person name="Puiu D."/>
            <person name="Wang H."/>
            <person name="Twardziok S.O."/>
            <person name="Deal K.R."/>
            <person name="Huo N."/>
            <person name="Zhu T."/>
            <person name="Wang L."/>
            <person name="Wang Y."/>
            <person name="McGuire P.E."/>
            <person name="Liu S."/>
            <person name="Long H."/>
            <person name="Ramasamy R.K."/>
            <person name="Rodriguez J.C."/>
            <person name="Van S.L."/>
            <person name="Yuan L."/>
            <person name="Wang Z."/>
            <person name="Xia Z."/>
            <person name="Xiao L."/>
            <person name="Anderson O.D."/>
            <person name="Ouyang S."/>
            <person name="Liang Y."/>
            <person name="Zimin A.V."/>
            <person name="Pertea G."/>
            <person name="Qi P."/>
            <person name="Bennetzen J.L."/>
            <person name="Dai X."/>
            <person name="Dawson M.W."/>
            <person name="Muller H.G."/>
            <person name="Kugler K."/>
            <person name="Rivarola-Duarte L."/>
            <person name="Spannagl M."/>
            <person name="Mayer K.F.X."/>
            <person name="Lu F.H."/>
            <person name="Bevan M.W."/>
            <person name="Leroy P."/>
            <person name="Li P."/>
            <person name="You F.M."/>
            <person name="Sun Q."/>
            <person name="Liu Z."/>
            <person name="Lyons E."/>
            <person name="Wicker T."/>
            <person name="Salzberg S.L."/>
            <person name="Devos K.M."/>
            <person name="Dvorak J."/>
        </authorList>
    </citation>
    <scope>NUCLEOTIDE SEQUENCE [LARGE SCALE GENOMIC DNA]</scope>
    <source>
        <strain evidence="1">cv. AL8/78</strain>
    </source>
</reference>
<name>A0A453HN27_AEGTS</name>
<reference evidence="1" key="4">
    <citation type="submission" date="2019-03" db="UniProtKB">
        <authorList>
            <consortium name="EnsemblPlants"/>
        </authorList>
    </citation>
    <scope>IDENTIFICATION</scope>
</reference>
<sequence length="53" mass="5641">MDLAICFSSVSATSSQCLSLHSVVTELPLSLSLSDSARVSLWVCSTCRVSESF</sequence>
<dbReference type="EnsemblPlants" id="AET4Gv20242400.6">
    <property type="protein sequence ID" value="AET4Gv20242400.6"/>
    <property type="gene ID" value="AET4Gv20242400"/>
</dbReference>